<evidence type="ECO:0000313" key="2">
    <source>
        <dbReference type="EMBL" id="KAB8203245.1"/>
    </source>
</evidence>
<protein>
    <submittedName>
        <fullName evidence="2">Uncharacterized protein</fullName>
    </submittedName>
</protein>
<name>A0A5N6DDL0_ASPPA</name>
<evidence type="ECO:0000256" key="1">
    <source>
        <dbReference type="SAM" id="Phobius"/>
    </source>
</evidence>
<proteinExistence type="predicted"/>
<gene>
    <name evidence="2" type="ORF">BDV34DRAFT_137628</name>
</gene>
<reference evidence="2 3" key="1">
    <citation type="submission" date="2019-04" db="EMBL/GenBank/DDBJ databases">
        <title>Fungal friends and foes A comparative genomics study of 23 Aspergillus species from section Flavi.</title>
        <authorList>
            <consortium name="DOE Joint Genome Institute"/>
            <person name="Kjaerbolling I."/>
            <person name="Vesth T.C."/>
            <person name="Frisvad J.C."/>
            <person name="Nybo J.L."/>
            <person name="Theobald S."/>
            <person name="Kildgaard S."/>
            <person name="Petersen T.I."/>
            <person name="Kuo A."/>
            <person name="Sato A."/>
            <person name="Lyhne E.K."/>
            <person name="Kogle M.E."/>
            <person name="Wiebenga A."/>
            <person name="Kun R.S."/>
            <person name="Lubbers R.J."/>
            <person name="Makela M.R."/>
            <person name="Barry K."/>
            <person name="Chovatia M."/>
            <person name="Clum A."/>
            <person name="Daum C."/>
            <person name="Haridas S."/>
            <person name="He G."/>
            <person name="LaButti K."/>
            <person name="Lipzen A."/>
            <person name="Mondo S."/>
            <person name="Pangilinan J."/>
            <person name="Riley R."/>
            <person name="Salamov A."/>
            <person name="Simmons B.A."/>
            <person name="Magnuson J.K."/>
            <person name="Henrissat B."/>
            <person name="Mortensen U.H."/>
            <person name="Larsen T.O."/>
            <person name="De vries R.P."/>
            <person name="Grigoriev I.V."/>
            <person name="Machida M."/>
            <person name="Baker S.E."/>
            <person name="Andersen M.R."/>
        </authorList>
    </citation>
    <scope>NUCLEOTIDE SEQUENCE [LARGE SCALE GENOMIC DNA]</scope>
    <source>
        <strain evidence="2 3">CBS 117618</strain>
    </source>
</reference>
<sequence>MCAEQECRLFVFGKVLFMVSSAWCCGNASTVSCKIDLLLFRYLMAGCFHFLIYLSEPPTFKFHFLCMRRYCLCLVLSSPCITTVWNRRCEGYRTACCDHGPSSAGICFFLTLPLGRGVHDNVMRMIEKGFFFALCMALGLSCCVHKKIMFSALGTVEDGLLLLLALMIFCGYARHHCLMSVAI</sequence>
<dbReference type="AlphaFoldDB" id="A0A5N6DDL0"/>
<feature type="transmembrane region" description="Helical" evidence="1">
    <location>
        <begin position="160"/>
        <end position="182"/>
    </location>
</feature>
<organism evidence="2 3">
    <name type="scientific">Aspergillus parasiticus</name>
    <dbReference type="NCBI Taxonomy" id="5067"/>
    <lineage>
        <taxon>Eukaryota</taxon>
        <taxon>Fungi</taxon>
        <taxon>Dikarya</taxon>
        <taxon>Ascomycota</taxon>
        <taxon>Pezizomycotina</taxon>
        <taxon>Eurotiomycetes</taxon>
        <taxon>Eurotiomycetidae</taxon>
        <taxon>Eurotiales</taxon>
        <taxon>Aspergillaceae</taxon>
        <taxon>Aspergillus</taxon>
        <taxon>Aspergillus subgen. Circumdati</taxon>
    </lineage>
</organism>
<feature type="transmembrane region" description="Helical" evidence="1">
    <location>
        <begin position="38"/>
        <end position="55"/>
    </location>
</feature>
<keyword evidence="1" id="KW-1133">Transmembrane helix</keyword>
<keyword evidence="1" id="KW-0812">Transmembrane</keyword>
<dbReference type="VEuPathDB" id="FungiDB:BDV34DRAFT_137628"/>
<evidence type="ECO:0000313" key="3">
    <source>
        <dbReference type="Proteomes" id="UP000326532"/>
    </source>
</evidence>
<feature type="transmembrane region" description="Helical" evidence="1">
    <location>
        <begin position="129"/>
        <end position="148"/>
    </location>
</feature>
<dbReference type="Proteomes" id="UP000326532">
    <property type="component" value="Unassembled WGS sequence"/>
</dbReference>
<accession>A0A5N6DDL0</accession>
<dbReference type="EMBL" id="ML734994">
    <property type="protein sequence ID" value="KAB8203245.1"/>
    <property type="molecule type" value="Genomic_DNA"/>
</dbReference>
<keyword evidence="1" id="KW-0472">Membrane</keyword>
<keyword evidence="3" id="KW-1185">Reference proteome</keyword>